<protein>
    <submittedName>
        <fullName evidence="1">Uncharacterized protein</fullName>
    </submittedName>
</protein>
<name>A0AAU8MHA2_9CAUD</name>
<proteinExistence type="predicted"/>
<organism evidence="1">
    <name type="scientific">Geladintestivirus 5</name>
    <dbReference type="NCBI Taxonomy" id="3233137"/>
    <lineage>
        <taxon>Viruses</taxon>
        <taxon>Duplodnaviria</taxon>
        <taxon>Heunggongvirae</taxon>
        <taxon>Uroviricota</taxon>
        <taxon>Caudoviricetes</taxon>
        <taxon>Crassvirales</taxon>
    </lineage>
</organism>
<accession>A0AAU8MHA2</accession>
<sequence>MRSGRNPAPRFINLKHFYIMYVISLVGKHVFHENTIVCTITRMYNLDKVLVYIKQKYGVEFEELATTWTSSWWRFKNRTDDRDIALIVERVYTEDDIDTLLS</sequence>
<evidence type="ECO:0000313" key="1">
    <source>
        <dbReference type="EMBL" id="XCO00125.1"/>
    </source>
</evidence>
<reference evidence="1" key="1">
    <citation type="submission" date="2024-06" db="EMBL/GenBank/DDBJ databases">
        <title>Intestivirid acquisition increases across infancy in a wild primate population.</title>
        <authorList>
            <person name="Schneider-Creas I.A."/>
            <person name="Moya I.L."/>
            <person name="Chiou K.L."/>
            <person name="Baniel A."/>
            <person name="Azanaw Haile A."/>
            <person name="Kebede F."/>
            <person name="Abebe B."/>
            <person name="Snyder-Mackler N."/>
            <person name="Varsani A."/>
        </authorList>
    </citation>
    <scope>NUCLEOTIDE SEQUENCE</scope>
    <source>
        <strain evidence="1">Int_RNL_2018_1252_VOL</strain>
    </source>
</reference>
<dbReference type="EMBL" id="PP965495">
    <property type="protein sequence ID" value="XCO00125.1"/>
    <property type="molecule type" value="Genomic_DNA"/>
</dbReference>